<evidence type="ECO:0000313" key="5">
    <source>
        <dbReference type="Proteomes" id="UP000619260"/>
    </source>
</evidence>
<feature type="transmembrane region" description="Helical" evidence="2">
    <location>
        <begin position="41"/>
        <end position="58"/>
    </location>
</feature>
<dbReference type="Proteomes" id="UP000619260">
    <property type="component" value="Unassembled WGS sequence"/>
</dbReference>
<evidence type="ECO:0000256" key="2">
    <source>
        <dbReference type="SAM" id="Phobius"/>
    </source>
</evidence>
<gene>
    <name evidence="4" type="ORF">Val02_52300</name>
</gene>
<dbReference type="RefSeq" id="WP_203901836.1">
    <property type="nucleotide sequence ID" value="NZ_BOPF01000020.1"/>
</dbReference>
<dbReference type="PANTHER" id="PTHR47691">
    <property type="entry name" value="REGULATOR-RELATED"/>
    <property type="match status" value="1"/>
</dbReference>
<dbReference type="InterPro" id="IPR027417">
    <property type="entry name" value="P-loop_NTPase"/>
</dbReference>
<keyword evidence="2" id="KW-0472">Membrane</keyword>
<dbReference type="SUPFAM" id="SSF52540">
    <property type="entry name" value="P-loop containing nucleoside triphosphate hydrolases"/>
    <property type="match status" value="1"/>
</dbReference>
<comment type="caution">
    <text evidence="4">The sequence shown here is derived from an EMBL/GenBank/DDBJ whole genome shotgun (WGS) entry which is preliminary data.</text>
</comment>
<accession>A0A8J3YMN5</accession>
<reference evidence="4" key="1">
    <citation type="submission" date="2021-01" db="EMBL/GenBank/DDBJ databases">
        <title>Whole genome shotgun sequence of Virgisporangium aliadipatigenens NBRC 105644.</title>
        <authorList>
            <person name="Komaki H."/>
            <person name="Tamura T."/>
        </authorList>
    </citation>
    <scope>NUCLEOTIDE SEQUENCE</scope>
    <source>
        <strain evidence="4">NBRC 105644</strain>
    </source>
</reference>
<dbReference type="Pfam" id="PF13191">
    <property type="entry name" value="AAA_16"/>
    <property type="match status" value="1"/>
</dbReference>
<name>A0A8J3YMN5_9ACTN</name>
<evidence type="ECO:0000259" key="3">
    <source>
        <dbReference type="Pfam" id="PF13191"/>
    </source>
</evidence>
<keyword evidence="5" id="KW-1185">Reference proteome</keyword>
<dbReference type="SUPFAM" id="SSF48452">
    <property type="entry name" value="TPR-like"/>
    <property type="match status" value="2"/>
</dbReference>
<dbReference type="Gene3D" id="1.25.40.10">
    <property type="entry name" value="Tetratricopeptide repeat domain"/>
    <property type="match status" value="1"/>
</dbReference>
<keyword evidence="2" id="KW-1133">Transmembrane helix</keyword>
<feature type="region of interest" description="Disordered" evidence="1">
    <location>
        <begin position="740"/>
        <end position="764"/>
    </location>
</feature>
<evidence type="ECO:0000313" key="4">
    <source>
        <dbReference type="EMBL" id="GIJ48344.1"/>
    </source>
</evidence>
<keyword evidence="2" id="KW-0812">Transmembrane</keyword>
<feature type="domain" description="Orc1-like AAA ATPase" evidence="3">
    <location>
        <begin position="99"/>
        <end position="165"/>
    </location>
</feature>
<dbReference type="Gene3D" id="3.40.50.300">
    <property type="entry name" value="P-loop containing nucleotide triphosphate hydrolases"/>
    <property type="match status" value="1"/>
</dbReference>
<dbReference type="InterPro" id="IPR011990">
    <property type="entry name" value="TPR-like_helical_dom_sf"/>
</dbReference>
<evidence type="ECO:0000256" key="1">
    <source>
        <dbReference type="SAM" id="MobiDB-lite"/>
    </source>
</evidence>
<organism evidence="4 5">
    <name type="scientific">Virgisporangium aliadipatigenens</name>
    <dbReference type="NCBI Taxonomy" id="741659"/>
    <lineage>
        <taxon>Bacteria</taxon>
        <taxon>Bacillati</taxon>
        <taxon>Actinomycetota</taxon>
        <taxon>Actinomycetes</taxon>
        <taxon>Micromonosporales</taxon>
        <taxon>Micromonosporaceae</taxon>
        <taxon>Virgisporangium</taxon>
    </lineage>
</organism>
<dbReference type="PANTHER" id="PTHR47691:SF3">
    <property type="entry name" value="HTH-TYPE TRANSCRIPTIONAL REGULATOR RV0890C-RELATED"/>
    <property type="match status" value="1"/>
</dbReference>
<dbReference type="EMBL" id="BOPF01000020">
    <property type="protein sequence ID" value="GIJ48344.1"/>
    <property type="molecule type" value="Genomic_DNA"/>
</dbReference>
<sequence>MQTPTRARTGRAIAWASSTFGRSDLMLFGTVAVLTAIYRQHFLPGLVTVILYFLWILVRDSVWPGRRGIAHLVDWYSASAGVRPRDYLVPRELPPVLPKLVGREQEVDLISAHLRRAGAGGPRLVLIEGEPGIGKTSLAIQTGHAVAEHFPDGQLFVQVKVPRSEFTREGAAKARHAVVGRIVSALRGPGENVADAPDDRLRQYRHMVRLRPRVLIIFDAVNHPDVLPSIVPQGGSWGAIVTTQLRGLSDRLPKAYRVRLEGLDSAASVRLLRGAVGDQRVASEDAQIRQIVGAAAGKPIPLQAIATSLAARPHLRLSDLIEQAKESGPSGTPSPGSLDLSYALLTDEEQRAFRRLALLDERHFTGWMLAALLDAEDESHAIRIAHRLLNADLIERSWNDAGGAPRFALSSTVHDHVRARFGTALSDKERRRLLDRLERAKAGRQKQRTVPGLREKVYAPLIEGRLTTALHGARQAVALAKEQGESLGESRALAAFAYVCGELGSFDLARETALAAIAKGARRGRGTVRALRTLGRMERRTRRFTPAEKLLRDALDRATERDTAETVRLRLELCVVQALAGSPREALATSDEAARLCGDGTEMDRRHRPGLLWARSIALEADNRLEAARAAATDAWYGADALGQRLWMAWLWHRRAEIELAAGNRETALGFGFRAIGLFGEMEHRYGKAHGRLLLGRCHLCAGRSDEASRVLEEAAVDFVNCSDRWARNEALRLLAAARAATDPSSCPPREQSDAVSGLPTDRP</sequence>
<dbReference type="AlphaFoldDB" id="A0A8J3YMN5"/>
<proteinExistence type="predicted"/>
<protein>
    <recommendedName>
        <fullName evidence="3">Orc1-like AAA ATPase domain-containing protein</fullName>
    </recommendedName>
</protein>
<dbReference type="PRINTS" id="PR00364">
    <property type="entry name" value="DISEASERSIST"/>
</dbReference>
<dbReference type="InterPro" id="IPR041664">
    <property type="entry name" value="AAA_16"/>
</dbReference>